<organism evidence="4 5">
    <name type="scientific">Flavonifractor hominis</name>
    <dbReference type="NCBI Taxonomy" id="3133178"/>
    <lineage>
        <taxon>Bacteria</taxon>
        <taxon>Bacillati</taxon>
        <taxon>Bacillota</taxon>
        <taxon>Clostridia</taxon>
        <taxon>Eubacteriales</taxon>
        <taxon>Oscillospiraceae</taxon>
        <taxon>Flavonifractor</taxon>
    </lineage>
</organism>
<keyword evidence="5" id="KW-1185">Reference proteome</keyword>
<gene>
    <name evidence="4" type="ORF">WMO45_13155</name>
</gene>
<evidence type="ECO:0000256" key="1">
    <source>
        <dbReference type="ARBA" id="ARBA00022737"/>
    </source>
</evidence>
<comment type="caution">
    <text evidence="4">The sequence shown here is derived from an EMBL/GenBank/DDBJ whole genome shotgun (WGS) entry which is preliminary data.</text>
</comment>
<protein>
    <submittedName>
        <fullName evidence="4">S-layer homology domain-containing protein</fullName>
    </submittedName>
</protein>
<proteinExistence type="predicted"/>
<dbReference type="SUPFAM" id="SSF49373">
    <property type="entry name" value="Invasin/intimin cell-adhesion fragments"/>
    <property type="match status" value="1"/>
</dbReference>
<dbReference type="InterPro" id="IPR001119">
    <property type="entry name" value="SLH_dom"/>
</dbReference>
<evidence type="ECO:0000256" key="2">
    <source>
        <dbReference type="SAM" id="MobiDB-lite"/>
    </source>
</evidence>
<evidence type="ECO:0000313" key="4">
    <source>
        <dbReference type="EMBL" id="MEQ2457469.1"/>
    </source>
</evidence>
<dbReference type="Gene3D" id="2.60.40.1080">
    <property type="match status" value="1"/>
</dbReference>
<evidence type="ECO:0000259" key="3">
    <source>
        <dbReference type="PROSITE" id="PS51272"/>
    </source>
</evidence>
<name>A0ABV1ESA3_9FIRM</name>
<feature type="compositionally biased region" description="Acidic residues" evidence="2">
    <location>
        <begin position="307"/>
        <end position="328"/>
    </location>
</feature>
<dbReference type="InterPro" id="IPR051465">
    <property type="entry name" value="Cell_Envelope_Struct_Comp"/>
</dbReference>
<dbReference type="PANTHER" id="PTHR43308">
    <property type="entry name" value="OUTER MEMBRANE PROTEIN ALPHA-RELATED"/>
    <property type="match status" value="1"/>
</dbReference>
<evidence type="ECO:0000313" key="5">
    <source>
        <dbReference type="Proteomes" id="UP001440599"/>
    </source>
</evidence>
<sequence>VGIPTGFVVDAADNTTPGWVEHWTENGTNEIKDLTLNVQKCSDASSWAAASVHELQVFAWRIKSQEFAINEGNKTITVESPMTLARLRNGLDVDGNCTVSFVTSEGTPLDWSDTVSDGSKMIVTDIKDHTFTYTITVGEVPEQYTVTVKTQGEGDASAAPTAAAEGDTVTLTAQAAEGWHFVEWTSEDVTVSEEGTFQMPAKNVTVTAVFEQDKMTAVTGVKLNVESVYLYSNFGPRGEQLIATVEPADADDKSVTWTSADENVVTVNDVGYLTVVGEGMTTVTVTTSDGGYTAQCLVQVGSYNDGSDAEDEDTTPPTETEEPGETTEPEQPGETTEPTEPETPAFSDVPATHWASEAVEYVVSEGLFNGTSDTTFSPDASMTRAMFFTVLARLDGVDTTGGATWYEKAMAWAVAEGITDGTNPEATITREQLAVMLYRYAGSPATEGSLTGFADAASVSAWAQDAMEWAVAEGILTGKNGSALDPQGTASRAEVATMLMRFTQSENN</sequence>
<dbReference type="Pfam" id="PF00395">
    <property type="entry name" value="SLH"/>
    <property type="match status" value="3"/>
</dbReference>
<feature type="domain" description="SLH" evidence="3">
    <location>
        <begin position="342"/>
        <end position="405"/>
    </location>
</feature>
<dbReference type="Proteomes" id="UP001440599">
    <property type="component" value="Unassembled WGS sequence"/>
</dbReference>
<dbReference type="PROSITE" id="PS51272">
    <property type="entry name" value="SLH"/>
    <property type="match status" value="2"/>
</dbReference>
<feature type="domain" description="SLH" evidence="3">
    <location>
        <begin position="450"/>
        <end position="508"/>
    </location>
</feature>
<accession>A0ABV1ESA3</accession>
<feature type="non-terminal residue" evidence="4">
    <location>
        <position position="1"/>
    </location>
</feature>
<dbReference type="PANTHER" id="PTHR43308:SF5">
    <property type="entry name" value="S-LAYER PROTEIN _ PEPTIDOGLYCAN ENDO-BETA-N-ACETYLGLUCOSAMINIDASE"/>
    <property type="match status" value="1"/>
</dbReference>
<dbReference type="SMART" id="SM00635">
    <property type="entry name" value="BID_2"/>
    <property type="match status" value="1"/>
</dbReference>
<dbReference type="EMBL" id="JBBMFT010000015">
    <property type="protein sequence ID" value="MEQ2457469.1"/>
    <property type="molecule type" value="Genomic_DNA"/>
</dbReference>
<keyword evidence="1" id="KW-0677">Repeat</keyword>
<dbReference type="InterPro" id="IPR044060">
    <property type="entry name" value="Bacterial_rp_domain"/>
</dbReference>
<dbReference type="RefSeq" id="WP_349141337.1">
    <property type="nucleotide sequence ID" value="NZ_JBBMFT010000015.1"/>
</dbReference>
<feature type="region of interest" description="Disordered" evidence="2">
    <location>
        <begin position="303"/>
        <end position="347"/>
    </location>
</feature>
<dbReference type="Pfam" id="PF18998">
    <property type="entry name" value="Flg_new_2"/>
    <property type="match status" value="1"/>
</dbReference>
<dbReference type="Pfam" id="PF02368">
    <property type="entry name" value="Big_2"/>
    <property type="match status" value="1"/>
</dbReference>
<dbReference type="InterPro" id="IPR008964">
    <property type="entry name" value="Invasin/intimin_cell_adhesion"/>
</dbReference>
<reference evidence="4 5" key="1">
    <citation type="submission" date="2024-03" db="EMBL/GenBank/DDBJ databases">
        <title>Human intestinal bacterial collection.</title>
        <authorList>
            <person name="Pauvert C."/>
            <person name="Hitch T.C.A."/>
            <person name="Clavel T."/>
        </authorList>
    </citation>
    <scope>NUCLEOTIDE SEQUENCE [LARGE SCALE GENOMIC DNA]</scope>
    <source>
        <strain evidence="4 5">CLA-AP-H34</strain>
    </source>
</reference>
<dbReference type="InterPro" id="IPR003343">
    <property type="entry name" value="Big_2"/>
</dbReference>
<feature type="compositionally biased region" description="Low complexity" evidence="2">
    <location>
        <begin position="329"/>
        <end position="344"/>
    </location>
</feature>